<keyword evidence="3" id="KW-0732">Signal</keyword>
<feature type="transmembrane region" description="Helical" evidence="7">
    <location>
        <begin position="6"/>
        <end position="26"/>
    </location>
</feature>
<evidence type="ECO:0000313" key="9">
    <source>
        <dbReference type="EMBL" id="CUR51813.1"/>
    </source>
</evidence>
<comment type="similarity">
    <text evidence="1">Belongs to the thioredoxin family. DsbA subfamily.</text>
</comment>
<dbReference type="PROSITE" id="PS51352">
    <property type="entry name" value="THIOREDOXIN_2"/>
    <property type="match status" value="1"/>
</dbReference>
<evidence type="ECO:0000259" key="8">
    <source>
        <dbReference type="PROSITE" id="PS51352"/>
    </source>
</evidence>
<organism evidence="9 10">
    <name type="scientific">Nitrosotalea devaniterrae</name>
    <dbReference type="NCBI Taxonomy" id="1078905"/>
    <lineage>
        <taxon>Archaea</taxon>
        <taxon>Nitrososphaerota</taxon>
        <taxon>Nitrososphaeria</taxon>
        <taxon>Nitrosotaleales</taxon>
        <taxon>Nitrosotaleaceae</taxon>
        <taxon>Nitrosotalea</taxon>
    </lineage>
</organism>
<dbReference type="InterPro" id="IPR013766">
    <property type="entry name" value="Thioredoxin_domain"/>
</dbReference>
<keyword evidence="5" id="KW-1015">Disulfide bond</keyword>
<dbReference type="PANTHER" id="PTHR13887">
    <property type="entry name" value="GLUTATHIONE S-TRANSFERASE KAPPA"/>
    <property type="match status" value="1"/>
</dbReference>
<evidence type="ECO:0000256" key="4">
    <source>
        <dbReference type="ARBA" id="ARBA00023002"/>
    </source>
</evidence>
<keyword evidence="10" id="KW-1185">Reference proteome</keyword>
<keyword evidence="7" id="KW-1133">Transmembrane helix</keyword>
<comment type="similarity">
    <text evidence="2">Belongs to the glutaredoxin family.</text>
</comment>
<keyword evidence="7" id="KW-0812">Transmembrane</keyword>
<proteinExistence type="inferred from homology"/>
<evidence type="ECO:0000256" key="1">
    <source>
        <dbReference type="ARBA" id="ARBA00005791"/>
    </source>
</evidence>
<dbReference type="AlphaFoldDB" id="A0A128A379"/>
<accession>A0A128A379</accession>
<evidence type="ECO:0000256" key="5">
    <source>
        <dbReference type="ARBA" id="ARBA00023157"/>
    </source>
</evidence>
<dbReference type="GO" id="GO:0016491">
    <property type="term" value="F:oxidoreductase activity"/>
    <property type="evidence" value="ECO:0007669"/>
    <property type="project" value="UniProtKB-KW"/>
</dbReference>
<evidence type="ECO:0000256" key="7">
    <source>
        <dbReference type="SAM" id="Phobius"/>
    </source>
</evidence>
<evidence type="ECO:0000256" key="2">
    <source>
        <dbReference type="ARBA" id="ARBA00007787"/>
    </source>
</evidence>
<dbReference type="EMBL" id="LN890280">
    <property type="protein sequence ID" value="CUR51813.1"/>
    <property type="molecule type" value="Genomic_DNA"/>
</dbReference>
<dbReference type="SUPFAM" id="SSF52833">
    <property type="entry name" value="Thioredoxin-like"/>
    <property type="match status" value="1"/>
</dbReference>
<evidence type="ECO:0000256" key="6">
    <source>
        <dbReference type="ARBA" id="ARBA00023284"/>
    </source>
</evidence>
<keyword evidence="7" id="KW-0472">Membrane</keyword>
<feature type="domain" description="Thioredoxin" evidence="8">
    <location>
        <begin position="46"/>
        <end position="238"/>
    </location>
</feature>
<dbReference type="InterPro" id="IPR036249">
    <property type="entry name" value="Thioredoxin-like_sf"/>
</dbReference>
<protein>
    <submittedName>
        <fullName evidence="9">DSBA-like thioredoxin domain protein</fullName>
    </submittedName>
</protein>
<keyword evidence="6" id="KW-0676">Redox-active center</keyword>
<dbReference type="Gene3D" id="3.40.30.10">
    <property type="entry name" value="Glutaredoxin"/>
    <property type="match status" value="1"/>
</dbReference>
<reference evidence="10" key="1">
    <citation type="submission" date="2015-10" db="EMBL/GenBank/DDBJ databases">
        <authorList>
            <person name="Lehtovirta-Morley L.E."/>
            <person name="Vieille C."/>
        </authorList>
    </citation>
    <scope>NUCLEOTIDE SEQUENCE [LARGE SCALE GENOMIC DNA]</scope>
</reference>
<evidence type="ECO:0000256" key="3">
    <source>
        <dbReference type="ARBA" id="ARBA00022729"/>
    </source>
</evidence>
<gene>
    <name evidence="9" type="ORF">NDEV_1048</name>
</gene>
<sequence>MKVHLPSIGIGIGAVVAIVVIVSIVFGQGFHNPMTASTQGDTGKISSQNDTTPKAAMNLLIDNTSPILGSDNAPITMIEFGDYQCFYCNQFYHTTEPDIVKNYIDTGKVRMVFKDFVIIGQDSVNAAHAAHCAQEQGKFWEYHDTLYNNWNGENTGWASSANLLSFAKDVGLNATQFGQCMTQSRYISTVQGSLSNAKDLGLTGTPDFFIIAPDKSVTKIVGAQPFEVFDGLFKSKLKS</sequence>
<dbReference type="KEGG" id="ndv:NDEV_1048"/>
<evidence type="ECO:0000313" key="10">
    <source>
        <dbReference type="Proteomes" id="UP000196239"/>
    </source>
</evidence>
<keyword evidence="4" id="KW-0560">Oxidoreductase</keyword>
<name>A0A128A379_9ARCH</name>
<dbReference type="Proteomes" id="UP000196239">
    <property type="component" value="Chromosome 1"/>
</dbReference>
<dbReference type="InterPro" id="IPR012336">
    <property type="entry name" value="Thioredoxin-like_fold"/>
</dbReference>
<dbReference type="Pfam" id="PF13462">
    <property type="entry name" value="Thioredoxin_4"/>
    <property type="match status" value="1"/>
</dbReference>
<dbReference type="PANTHER" id="PTHR13887:SF14">
    <property type="entry name" value="DISULFIDE BOND FORMATION PROTEIN D"/>
    <property type="match status" value="1"/>
</dbReference>